<evidence type="ECO:0000313" key="2">
    <source>
        <dbReference type="EMBL" id="KIM86203.1"/>
    </source>
</evidence>
<dbReference type="InParanoid" id="A0A0C3BIR8"/>
<protein>
    <submittedName>
        <fullName evidence="2">Uncharacterized protein</fullName>
    </submittedName>
</protein>
<evidence type="ECO:0000256" key="1">
    <source>
        <dbReference type="SAM" id="MobiDB-lite"/>
    </source>
</evidence>
<gene>
    <name evidence="2" type="ORF">PILCRDRAFT_816131</name>
</gene>
<reference evidence="2 3" key="1">
    <citation type="submission" date="2014-04" db="EMBL/GenBank/DDBJ databases">
        <authorList>
            <consortium name="DOE Joint Genome Institute"/>
            <person name="Kuo A."/>
            <person name="Tarkka M."/>
            <person name="Buscot F."/>
            <person name="Kohler A."/>
            <person name="Nagy L.G."/>
            <person name="Floudas D."/>
            <person name="Copeland A."/>
            <person name="Barry K.W."/>
            <person name="Cichocki N."/>
            <person name="Veneault-Fourrey C."/>
            <person name="LaButti K."/>
            <person name="Lindquist E.A."/>
            <person name="Lipzen A."/>
            <person name="Lundell T."/>
            <person name="Morin E."/>
            <person name="Murat C."/>
            <person name="Sun H."/>
            <person name="Tunlid A."/>
            <person name="Henrissat B."/>
            <person name="Grigoriev I.V."/>
            <person name="Hibbett D.S."/>
            <person name="Martin F."/>
            <person name="Nordberg H.P."/>
            <person name="Cantor M.N."/>
            <person name="Hua S.X."/>
        </authorList>
    </citation>
    <scope>NUCLEOTIDE SEQUENCE [LARGE SCALE GENOMIC DNA]</scope>
    <source>
        <strain evidence="2 3">F 1598</strain>
    </source>
</reference>
<keyword evidence="3" id="KW-1185">Reference proteome</keyword>
<name>A0A0C3BIR8_PILCF</name>
<organism evidence="2 3">
    <name type="scientific">Piloderma croceum (strain F 1598)</name>
    <dbReference type="NCBI Taxonomy" id="765440"/>
    <lineage>
        <taxon>Eukaryota</taxon>
        <taxon>Fungi</taxon>
        <taxon>Dikarya</taxon>
        <taxon>Basidiomycota</taxon>
        <taxon>Agaricomycotina</taxon>
        <taxon>Agaricomycetes</taxon>
        <taxon>Agaricomycetidae</taxon>
        <taxon>Atheliales</taxon>
        <taxon>Atheliaceae</taxon>
        <taxon>Piloderma</taxon>
    </lineage>
</organism>
<dbReference type="Proteomes" id="UP000054166">
    <property type="component" value="Unassembled WGS sequence"/>
</dbReference>
<proteinExistence type="predicted"/>
<sequence length="73" mass="7982">MHSSQLTEVAERRFGESPPVHGYRYRGATEQGSSLHKSGRATRLEGLGDVKVLNLNSGSCFVTIITLPRIQAI</sequence>
<feature type="region of interest" description="Disordered" evidence="1">
    <location>
        <begin position="1"/>
        <end position="37"/>
    </location>
</feature>
<evidence type="ECO:0000313" key="3">
    <source>
        <dbReference type="Proteomes" id="UP000054166"/>
    </source>
</evidence>
<dbReference type="EMBL" id="KN832982">
    <property type="protein sequence ID" value="KIM86203.1"/>
    <property type="molecule type" value="Genomic_DNA"/>
</dbReference>
<dbReference type="HOGENOM" id="CLU_2705692_0_0_1"/>
<reference evidence="3" key="2">
    <citation type="submission" date="2015-01" db="EMBL/GenBank/DDBJ databases">
        <title>Evolutionary Origins and Diversification of the Mycorrhizal Mutualists.</title>
        <authorList>
            <consortium name="DOE Joint Genome Institute"/>
            <consortium name="Mycorrhizal Genomics Consortium"/>
            <person name="Kohler A."/>
            <person name="Kuo A."/>
            <person name="Nagy L.G."/>
            <person name="Floudas D."/>
            <person name="Copeland A."/>
            <person name="Barry K.W."/>
            <person name="Cichocki N."/>
            <person name="Veneault-Fourrey C."/>
            <person name="LaButti K."/>
            <person name="Lindquist E.A."/>
            <person name="Lipzen A."/>
            <person name="Lundell T."/>
            <person name="Morin E."/>
            <person name="Murat C."/>
            <person name="Riley R."/>
            <person name="Ohm R."/>
            <person name="Sun H."/>
            <person name="Tunlid A."/>
            <person name="Henrissat B."/>
            <person name="Grigoriev I.V."/>
            <person name="Hibbett D.S."/>
            <person name="Martin F."/>
        </authorList>
    </citation>
    <scope>NUCLEOTIDE SEQUENCE [LARGE SCALE GENOMIC DNA]</scope>
    <source>
        <strain evidence="3">F 1598</strain>
    </source>
</reference>
<dbReference type="AlphaFoldDB" id="A0A0C3BIR8"/>
<accession>A0A0C3BIR8</accession>